<protein>
    <recommendedName>
        <fullName evidence="4">LydA holin phage, holin superfamily III</fullName>
    </recommendedName>
</protein>
<sequence length="108" mass="11824">MSENYRTFAEMIDAWLGGAGLTVVGALLGRAMWHVQQARKGLRRFFGPEIIYELPIAIGMAMIGEGLAAWLNLQQPTSTGLIAMLAYLGPRGAEIMLLRWFGKKVAGD</sequence>
<keyword evidence="1" id="KW-0812">Transmembrane</keyword>
<keyword evidence="3" id="KW-1185">Reference proteome</keyword>
<dbReference type="EMBL" id="VJMG01000065">
    <property type="protein sequence ID" value="TRL35477.1"/>
    <property type="molecule type" value="Genomic_DNA"/>
</dbReference>
<gene>
    <name evidence="2" type="ORF">FNA46_19950</name>
</gene>
<dbReference type="InterPro" id="IPR032126">
    <property type="entry name" value="LydA_holin"/>
</dbReference>
<organism evidence="2 3">
    <name type="scientific">Rhizobium straminoryzae</name>
    <dbReference type="NCBI Taxonomy" id="1387186"/>
    <lineage>
        <taxon>Bacteria</taxon>
        <taxon>Pseudomonadati</taxon>
        <taxon>Pseudomonadota</taxon>
        <taxon>Alphaproteobacteria</taxon>
        <taxon>Hyphomicrobiales</taxon>
        <taxon>Rhizobiaceae</taxon>
        <taxon>Rhizobium/Agrobacterium group</taxon>
        <taxon>Rhizobium</taxon>
    </lineage>
</organism>
<evidence type="ECO:0000313" key="2">
    <source>
        <dbReference type="EMBL" id="TRL35477.1"/>
    </source>
</evidence>
<accession>A0A549T0R9</accession>
<evidence type="ECO:0000256" key="1">
    <source>
        <dbReference type="SAM" id="Phobius"/>
    </source>
</evidence>
<feature type="transmembrane region" description="Helical" evidence="1">
    <location>
        <begin position="12"/>
        <end position="33"/>
    </location>
</feature>
<evidence type="ECO:0008006" key="4">
    <source>
        <dbReference type="Google" id="ProtNLM"/>
    </source>
</evidence>
<dbReference type="Proteomes" id="UP000316801">
    <property type="component" value="Unassembled WGS sequence"/>
</dbReference>
<keyword evidence="1" id="KW-1133">Transmembrane helix</keyword>
<evidence type="ECO:0000313" key="3">
    <source>
        <dbReference type="Proteomes" id="UP000316801"/>
    </source>
</evidence>
<reference evidence="2 3" key="1">
    <citation type="submission" date="2019-07" db="EMBL/GenBank/DDBJ databases">
        <title>Ln-dependent methylotrophs.</title>
        <authorList>
            <person name="Tani A."/>
        </authorList>
    </citation>
    <scope>NUCLEOTIDE SEQUENCE [LARGE SCALE GENOMIC DNA]</scope>
    <source>
        <strain evidence="2 3">SM12</strain>
    </source>
</reference>
<dbReference type="AlphaFoldDB" id="A0A549T0R9"/>
<feature type="transmembrane region" description="Helical" evidence="1">
    <location>
        <begin position="54"/>
        <end position="73"/>
    </location>
</feature>
<keyword evidence="1" id="KW-0472">Membrane</keyword>
<dbReference type="Pfam" id="PF16083">
    <property type="entry name" value="Phage_holin_3_3"/>
    <property type="match status" value="1"/>
</dbReference>
<name>A0A549T0R9_9HYPH</name>
<proteinExistence type="predicted"/>
<dbReference type="RefSeq" id="WP_143126967.1">
    <property type="nucleotide sequence ID" value="NZ_VJMG01000065.1"/>
</dbReference>
<comment type="caution">
    <text evidence="2">The sequence shown here is derived from an EMBL/GenBank/DDBJ whole genome shotgun (WGS) entry which is preliminary data.</text>
</comment>